<feature type="domain" description="RNA polymerase sigma-70 ECF-like HTH" evidence="1">
    <location>
        <begin position="1"/>
        <end position="185"/>
    </location>
</feature>
<dbReference type="Proteomes" id="UP000295293">
    <property type="component" value="Unassembled WGS sequence"/>
</dbReference>
<dbReference type="Pfam" id="PF07638">
    <property type="entry name" value="Sigma70_ECF"/>
    <property type="match status" value="1"/>
</dbReference>
<dbReference type="NCBIfam" id="TIGR02937">
    <property type="entry name" value="sigma70-ECF"/>
    <property type="match status" value="1"/>
</dbReference>
<dbReference type="AlphaFoldDB" id="A0A4R6YYM6"/>
<protein>
    <submittedName>
        <fullName evidence="2">RNA polymerase sigma factor (TIGR02999 family)</fullName>
    </submittedName>
</protein>
<dbReference type="InterPro" id="IPR011517">
    <property type="entry name" value="RNA_pol_sigma70_ECF-like"/>
</dbReference>
<dbReference type="GO" id="GO:0006352">
    <property type="term" value="P:DNA-templated transcription initiation"/>
    <property type="evidence" value="ECO:0007669"/>
    <property type="project" value="InterPro"/>
</dbReference>
<dbReference type="SUPFAM" id="SSF88659">
    <property type="entry name" value="Sigma3 and sigma4 domains of RNA polymerase sigma factors"/>
    <property type="match status" value="1"/>
</dbReference>
<proteinExistence type="predicted"/>
<dbReference type="NCBIfam" id="TIGR02999">
    <property type="entry name" value="Sig-70_X6"/>
    <property type="match status" value="1"/>
</dbReference>
<dbReference type="InterPro" id="IPR013324">
    <property type="entry name" value="RNA_pol_sigma_r3/r4-like"/>
</dbReference>
<dbReference type="GO" id="GO:0003700">
    <property type="term" value="F:DNA-binding transcription factor activity"/>
    <property type="evidence" value="ECO:0007669"/>
    <property type="project" value="InterPro"/>
</dbReference>
<evidence type="ECO:0000313" key="2">
    <source>
        <dbReference type="EMBL" id="TDR44125.1"/>
    </source>
</evidence>
<dbReference type="InterPro" id="IPR014284">
    <property type="entry name" value="RNA_pol_sigma-70_dom"/>
</dbReference>
<comment type="caution">
    <text evidence="2">The sequence shown here is derived from an EMBL/GenBank/DDBJ whole genome shotgun (WGS) entry which is preliminary data.</text>
</comment>
<dbReference type="RefSeq" id="WP_133818862.1">
    <property type="nucleotide sequence ID" value="NZ_SNZH01000006.1"/>
</dbReference>
<name>A0A4R6YYM6_9GAMM</name>
<reference evidence="2 3" key="1">
    <citation type="submission" date="2019-03" db="EMBL/GenBank/DDBJ databases">
        <title>Genomic Encyclopedia of Type Strains, Phase IV (KMG-IV): sequencing the most valuable type-strain genomes for metagenomic binning, comparative biology and taxonomic classification.</title>
        <authorList>
            <person name="Goeker M."/>
        </authorList>
    </citation>
    <scope>NUCLEOTIDE SEQUENCE [LARGE SCALE GENOMIC DNA]</scope>
    <source>
        <strain evidence="2 3">DSM 21667</strain>
    </source>
</reference>
<keyword evidence="3" id="KW-1185">Reference proteome</keyword>
<dbReference type="EMBL" id="SNZH01000006">
    <property type="protein sequence ID" value="TDR44125.1"/>
    <property type="molecule type" value="Genomic_DNA"/>
</dbReference>
<dbReference type="Gene3D" id="1.10.1740.10">
    <property type="match status" value="1"/>
</dbReference>
<sequence>MSSITELLDRWKRGDRSVEDALATDIYPVLRELARAQVRRHGNALTLRATELANEAYERLHVQQGVNWQNRAHFHAIAATLMRRVVVDYLRERQAEKRGGDQLFIALDDMQQRETPSQGDHVDWLAVDQALTEFAQAAPDAARVVELRLFSGLTKEEIAEVCGSSRATVGRQWRFARAWLAERLDVVPGDEEPG</sequence>
<dbReference type="InterPro" id="IPR036388">
    <property type="entry name" value="WH-like_DNA-bd_sf"/>
</dbReference>
<evidence type="ECO:0000259" key="1">
    <source>
        <dbReference type="Pfam" id="PF07638"/>
    </source>
</evidence>
<gene>
    <name evidence="2" type="ORF">DFR29_106273</name>
</gene>
<dbReference type="InterPro" id="IPR053812">
    <property type="entry name" value="HTH_Sigma70_ECF-like"/>
</dbReference>
<organism evidence="2 3">
    <name type="scientific">Tahibacter aquaticus</name>
    <dbReference type="NCBI Taxonomy" id="520092"/>
    <lineage>
        <taxon>Bacteria</taxon>
        <taxon>Pseudomonadati</taxon>
        <taxon>Pseudomonadota</taxon>
        <taxon>Gammaproteobacteria</taxon>
        <taxon>Lysobacterales</taxon>
        <taxon>Rhodanobacteraceae</taxon>
        <taxon>Tahibacter</taxon>
    </lineage>
</organism>
<accession>A0A4R6YYM6</accession>
<evidence type="ECO:0000313" key="3">
    <source>
        <dbReference type="Proteomes" id="UP000295293"/>
    </source>
</evidence>
<dbReference type="OrthoDB" id="6023540at2"/>
<dbReference type="Gene3D" id="1.10.10.10">
    <property type="entry name" value="Winged helix-like DNA-binding domain superfamily/Winged helix DNA-binding domain"/>
    <property type="match status" value="1"/>
</dbReference>